<dbReference type="Gene3D" id="3.40.970.10">
    <property type="entry name" value="Ribonuclease H1, N-terminal domain"/>
    <property type="match status" value="1"/>
</dbReference>
<evidence type="ECO:0000259" key="2">
    <source>
        <dbReference type="Pfam" id="PF01693"/>
    </source>
</evidence>
<dbReference type="InterPro" id="IPR011320">
    <property type="entry name" value="RNase_H1_N"/>
</dbReference>
<evidence type="ECO:0000313" key="4">
    <source>
        <dbReference type="Proteomes" id="UP000799118"/>
    </source>
</evidence>
<gene>
    <name evidence="3" type="ORF">BT96DRAFT_1005459</name>
</gene>
<dbReference type="InterPro" id="IPR009027">
    <property type="entry name" value="Ribosomal_bL9/RNase_H1_N"/>
</dbReference>
<accession>A0A6A4GPD4</accession>
<dbReference type="AlphaFoldDB" id="A0A6A4GPD4"/>
<reference evidence="3" key="1">
    <citation type="journal article" date="2019" name="Environ. Microbiol.">
        <title>Fungal ecological strategies reflected in gene transcription - a case study of two litter decomposers.</title>
        <authorList>
            <person name="Barbi F."/>
            <person name="Kohler A."/>
            <person name="Barry K."/>
            <person name="Baskaran P."/>
            <person name="Daum C."/>
            <person name="Fauchery L."/>
            <person name="Ihrmark K."/>
            <person name="Kuo A."/>
            <person name="LaButti K."/>
            <person name="Lipzen A."/>
            <person name="Morin E."/>
            <person name="Grigoriev I.V."/>
            <person name="Henrissat B."/>
            <person name="Lindahl B."/>
            <person name="Martin F."/>
        </authorList>
    </citation>
    <scope>NUCLEOTIDE SEQUENCE</scope>
    <source>
        <strain evidence="3">JB14</strain>
    </source>
</reference>
<dbReference type="Proteomes" id="UP000799118">
    <property type="component" value="Unassembled WGS sequence"/>
</dbReference>
<organism evidence="3 4">
    <name type="scientific">Gymnopus androsaceus JB14</name>
    <dbReference type="NCBI Taxonomy" id="1447944"/>
    <lineage>
        <taxon>Eukaryota</taxon>
        <taxon>Fungi</taxon>
        <taxon>Dikarya</taxon>
        <taxon>Basidiomycota</taxon>
        <taxon>Agaricomycotina</taxon>
        <taxon>Agaricomycetes</taxon>
        <taxon>Agaricomycetidae</taxon>
        <taxon>Agaricales</taxon>
        <taxon>Marasmiineae</taxon>
        <taxon>Omphalotaceae</taxon>
        <taxon>Gymnopus</taxon>
    </lineage>
</organism>
<dbReference type="OrthoDB" id="2675575at2759"/>
<proteinExistence type="predicted"/>
<protein>
    <recommendedName>
        <fullName evidence="2">Ribonuclease H1 N-terminal domain-containing protein</fullName>
    </recommendedName>
</protein>
<evidence type="ECO:0000256" key="1">
    <source>
        <dbReference type="SAM" id="MobiDB-lite"/>
    </source>
</evidence>
<evidence type="ECO:0000313" key="3">
    <source>
        <dbReference type="EMBL" id="KAE9387095.1"/>
    </source>
</evidence>
<sequence>MATPIHALLQHNDGATEIEVSTKVTTVIRTWHPAMAPTSLHYPESPPQSPSHTAPNSEPSAPQTRHAITQTDPEPPSSSISRRSDDAAPLFGPDSYPQTISCPSLMYKPPRTGEYFYVIYAGAHVGIFGDWRDEVCSYVEGIAGVHYKPFTTYEAALQAYTDTYNCEEYSPQLKMVEHPNLNQGSFSNSNFPADLNRVPRVNRIPHVIAESYQNRNSRLNPFHHTLSMPDRDTLPYLKYWCPLHITGASERIMLMAELQDELLVDCLIEDRQKRRLEITARLAPIERDIFHTLHHEYQRRGYIITDAMQQRLHEEAHDRAVLTLENMDLECTQQHCHEDSDRLAQLRLARAKAIKEGTYQRAEVTYEEDDQRISQTVKLAHLLICQKEMERILKQ</sequence>
<feature type="region of interest" description="Disordered" evidence="1">
    <location>
        <begin position="37"/>
        <end position="95"/>
    </location>
</feature>
<dbReference type="SUPFAM" id="SSF55658">
    <property type="entry name" value="L9 N-domain-like"/>
    <property type="match status" value="1"/>
</dbReference>
<dbReference type="InterPro" id="IPR037056">
    <property type="entry name" value="RNase_H1_N_sf"/>
</dbReference>
<keyword evidence="4" id="KW-1185">Reference proteome</keyword>
<feature type="compositionally biased region" description="Polar residues" evidence="1">
    <location>
        <begin position="50"/>
        <end position="72"/>
    </location>
</feature>
<feature type="domain" description="Ribonuclease H1 N-terminal" evidence="2">
    <location>
        <begin position="116"/>
        <end position="158"/>
    </location>
</feature>
<dbReference type="EMBL" id="ML769824">
    <property type="protein sequence ID" value="KAE9387095.1"/>
    <property type="molecule type" value="Genomic_DNA"/>
</dbReference>
<dbReference type="Pfam" id="PF01693">
    <property type="entry name" value="Cauli_VI"/>
    <property type="match status" value="1"/>
</dbReference>
<name>A0A6A4GPD4_9AGAR</name>